<gene>
    <name evidence="2" type="ORF">Gotri_004408</name>
</gene>
<proteinExistence type="predicted"/>
<dbReference type="EMBL" id="JABEZW010000011">
    <property type="protein sequence ID" value="MBA0780290.1"/>
    <property type="molecule type" value="Genomic_DNA"/>
</dbReference>
<dbReference type="Pfam" id="PF13456">
    <property type="entry name" value="RVT_3"/>
    <property type="match status" value="1"/>
</dbReference>
<dbReference type="InterPro" id="IPR002156">
    <property type="entry name" value="RNaseH_domain"/>
</dbReference>
<organism evidence="2 3">
    <name type="scientific">Gossypium trilobum</name>
    <dbReference type="NCBI Taxonomy" id="34281"/>
    <lineage>
        <taxon>Eukaryota</taxon>
        <taxon>Viridiplantae</taxon>
        <taxon>Streptophyta</taxon>
        <taxon>Embryophyta</taxon>
        <taxon>Tracheophyta</taxon>
        <taxon>Spermatophyta</taxon>
        <taxon>Magnoliopsida</taxon>
        <taxon>eudicotyledons</taxon>
        <taxon>Gunneridae</taxon>
        <taxon>Pentapetalae</taxon>
        <taxon>rosids</taxon>
        <taxon>malvids</taxon>
        <taxon>Malvales</taxon>
        <taxon>Malvaceae</taxon>
        <taxon>Malvoideae</taxon>
        <taxon>Gossypium</taxon>
    </lineage>
</organism>
<dbReference type="Proteomes" id="UP000593568">
    <property type="component" value="Unassembled WGS sequence"/>
</dbReference>
<dbReference type="GO" id="GO:0003676">
    <property type="term" value="F:nucleic acid binding"/>
    <property type="evidence" value="ECO:0007669"/>
    <property type="project" value="InterPro"/>
</dbReference>
<accession>A0A7J9F4T2</accession>
<dbReference type="GO" id="GO:0004523">
    <property type="term" value="F:RNA-DNA hybrid ribonuclease activity"/>
    <property type="evidence" value="ECO:0007669"/>
    <property type="project" value="InterPro"/>
</dbReference>
<feature type="domain" description="RNase H type-1" evidence="1">
    <location>
        <begin position="16"/>
        <end position="63"/>
    </location>
</feature>
<name>A0A7J9F4T2_9ROSI</name>
<evidence type="ECO:0000313" key="2">
    <source>
        <dbReference type="EMBL" id="MBA0780290.1"/>
    </source>
</evidence>
<sequence length="95" mass="10647">MFVIKSDKSTTHHGEIVREEEEDRSVISLYIADVKSLSKMFNKCCFNKISRNGNGVAHAISKEGLNRKELAYLEGRALESTTAAVEKDDRSLDLT</sequence>
<comment type="caution">
    <text evidence="2">The sequence shown here is derived from an EMBL/GenBank/DDBJ whole genome shotgun (WGS) entry which is preliminary data.</text>
</comment>
<keyword evidence="3" id="KW-1185">Reference proteome</keyword>
<dbReference type="AlphaFoldDB" id="A0A7J9F4T2"/>
<protein>
    <recommendedName>
        <fullName evidence="1">RNase H type-1 domain-containing protein</fullName>
    </recommendedName>
</protein>
<reference evidence="2 3" key="1">
    <citation type="journal article" date="2019" name="Genome Biol. Evol.">
        <title>Insights into the evolution of the New World diploid cottons (Gossypium, subgenus Houzingenia) based on genome sequencing.</title>
        <authorList>
            <person name="Grover C.E."/>
            <person name="Arick M.A. 2nd"/>
            <person name="Thrash A."/>
            <person name="Conover J.L."/>
            <person name="Sanders W.S."/>
            <person name="Peterson D.G."/>
            <person name="Frelichowski J.E."/>
            <person name="Scheffler J.A."/>
            <person name="Scheffler B.E."/>
            <person name="Wendel J.F."/>
        </authorList>
    </citation>
    <scope>NUCLEOTIDE SEQUENCE [LARGE SCALE GENOMIC DNA]</scope>
    <source>
        <strain evidence="2">8</strain>
        <tissue evidence="2">Leaf</tissue>
    </source>
</reference>
<evidence type="ECO:0000313" key="3">
    <source>
        <dbReference type="Proteomes" id="UP000593568"/>
    </source>
</evidence>
<evidence type="ECO:0000259" key="1">
    <source>
        <dbReference type="Pfam" id="PF13456"/>
    </source>
</evidence>